<dbReference type="GO" id="GO:0006310">
    <property type="term" value="P:DNA recombination"/>
    <property type="evidence" value="ECO:0007669"/>
    <property type="project" value="UniProtKB-KW"/>
</dbReference>
<dbReference type="PANTHER" id="PTHR30349">
    <property type="entry name" value="PHAGE INTEGRASE-RELATED"/>
    <property type="match status" value="1"/>
</dbReference>
<keyword evidence="9" id="KW-1185">Reference proteome</keyword>
<proteinExistence type="predicted"/>
<evidence type="ECO:0000259" key="6">
    <source>
        <dbReference type="PROSITE" id="PS51898"/>
    </source>
</evidence>
<dbReference type="AlphaFoldDB" id="F8DBX0"/>
<feature type="domain" description="Core-binding (CB)" evidence="7">
    <location>
        <begin position="8"/>
        <end position="98"/>
    </location>
</feature>
<dbReference type="GO" id="GO:0003677">
    <property type="term" value="F:DNA binding"/>
    <property type="evidence" value="ECO:0007669"/>
    <property type="project" value="UniProtKB-UniRule"/>
</dbReference>
<dbReference type="InterPro" id="IPR013762">
    <property type="entry name" value="Integrase-like_cat_sf"/>
</dbReference>
<name>F8DBX0_HALXS</name>
<evidence type="ECO:0000256" key="1">
    <source>
        <dbReference type="ARBA" id="ARBA00022908"/>
    </source>
</evidence>
<evidence type="ECO:0000256" key="3">
    <source>
        <dbReference type="ARBA" id="ARBA00023172"/>
    </source>
</evidence>
<dbReference type="OrthoDB" id="198497at2157"/>
<evidence type="ECO:0000259" key="7">
    <source>
        <dbReference type="PROSITE" id="PS51900"/>
    </source>
</evidence>
<dbReference type="SUPFAM" id="SSF56349">
    <property type="entry name" value="DNA breaking-rejoining enzymes"/>
    <property type="match status" value="1"/>
</dbReference>
<dbReference type="InterPro" id="IPR011010">
    <property type="entry name" value="DNA_brk_join_enz"/>
</dbReference>
<dbReference type="PROSITE" id="PS51898">
    <property type="entry name" value="TYR_RECOMBINASE"/>
    <property type="match status" value="1"/>
</dbReference>
<dbReference type="HOGENOM" id="CLU_045500_0_0_2"/>
<dbReference type="InterPro" id="IPR044068">
    <property type="entry name" value="CB"/>
</dbReference>
<sequence length="350" mass="40674">MTADLEPIAPHEAVKMYHDAMRDEHAESTRRSEKHRLRAFVQFCDEEGIENLNDLSGRDLYKYRTWRREGHGDDREPIKLVTLKGQLASVRRFLRFAANIDAVPAELYEQVTLPTMKNGEDVSNSTLKPERAVDILDYLENAQPASRDHIIVMLLWRTGARTGAIRGLDLRDLDLDGSHPRVSGPAIHFVHRPDTGTPLKNQEKGTRWNRISEKTARYLEDYIEYHRPDVTDDHGREPLITTEYGRPAGNTLRKTLYRVTRPCWRGEPCPHERDPDECEATHLDHASKCPSARSPHDLRSGRVTFYRREDVPRRVVKDRLNASEDILDRHYDRRSDREQAEQRTDYLPDL</sequence>
<dbReference type="PANTHER" id="PTHR30349:SF41">
    <property type="entry name" value="INTEGRASE_RECOMBINASE PROTEIN MJ0367-RELATED"/>
    <property type="match status" value="1"/>
</dbReference>
<dbReference type="KEGG" id="hxa:Halxa_1313"/>
<evidence type="ECO:0000256" key="5">
    <source>
        <dbReference type="SAM" id="MobiDB-lite"/>
    </source>
</evidence>
<dbReference type="Gene3D" id="1.10.443.10">
    <property type="entry name" value="Intergrase catalytic core"/>
    <property type="match status" value="1"/>
</dbReference>
<dbReference type="EMBL" id="CP002839">
    <property type="protein sequence ID" value="AEH35946.1"/>
    <property type="molecule type" value="Genomic_DNA"/>
</dbReference>
<accession>F8DBX0</accession>
<keyword evidence="3" id="KW-0233">DNA recombination</keyword>
<feature type="domain" description="Tyr recombinase" evidence="6">
    <location>
        <begin position="122"/>
        <end position="345"/>
    </location>
</feature>
<evidence type="ECO:0000256" key="2">
    <source>
        <dbReference type="ARBA" id="ARBA00023125"/>
    </source>
</evidence>
<protein>
    <submittedName>
        <fullName evidence="8">Integrase family protein</fullName>
    </submittedName>
</protein>
<dbReference type="PROSITE" id="PS51900">
    <property type="entry name" value="CB"/>
    <property type="match status" value="1"/>
</dbReference>
<dbReference type="eggNOG" id="arCOG01250">
    <property type="taxonomic scope" value="Archaea"/>
</dbReference>
<dbReference type="GeneID" id="10796283"/>
<dbReference type="Pfam" id="PF00589">
    <property type="entry name" value="Phage_integrase"/>
    <property type="match status" value="1"/>
</dbReference>
<feature type="region of interest" description="Disordered" evidence="5">
    <location>
        <begin position="184"/>
        <end position="204"/>
    </location>
</feature>
<organism evidence="8 9">
    <name type="scientific">Halopiger xanaduensis (strain DSM 18323 / JCM 14033 / SH-6)</name>
    <dbReference type="NCBI Taxonomy" id="797210"/>
    <lineage>
        <taxon>Archaea</taxon>
        <taxon>Methanobacteriati</taxon>
        <taxon>Methanobacteriota</taxon>
        <taxon>Stenosarchaea group</taxon>
        <taxon>Halobacteria</taxon>
        <taxon>Halobacteriales</taxon>
        <taxon>Natrialbaceae</taxon>
        <taxon>Halopiger</taxon>
    </lineage>
</organism>
<dbReference type="InterPro" id="IPR050090">
    <property type="entry name" value="Tyrosine_recombinase_XerCD"/>
</dbReference>
<keyword evidence="1" id="KW-0229">DNA integration</keyword>
<dbReference type="InterPro" id="IPR002104">
    <property type="entry name" value="Integrase_catalytic"/>
</dbReference>
<dbReference type="Proteomes" id="UP000006794">
    <property type="component" value="Chromosome"/>
</dbReference>
<reference evidence="8 9" key="1">
    <citation type="journal article" date="2012" name="Stand. Genomic Sci.">
        <title>Complete genome sequence of Halopiger xanaduensis type strain (SH-6(T)).</title>
        <authorList>
            <person name="Anderson I."/>
            <person name="Tindall B.J."/>
            <person name="Rohde M."/>
            <person name="Lucas S."/>
            <person name="Han J."/>
            <person name="Lapidus A."/>
            <person name="Cheng J.F."/>
            <person name="Goodwin L."/>
            <person name="Pitluck S."/>
            <person name="Peters L."/>
            <person name="Pati A."/>
            <person name="Mikhailova N."/>
            <person name="Pagani I."/>
            <person name="Teshima H."/>
            <person name="Han C."/>
            <person name="Tapia R."/>
            <person name="Land M."/>
            <person name="Woyke T."/>
            <person name="Klenk H.P."/>
            <person name="Kyrpides N."/>
            <person name="Ivanova N."/>
        </authorList>
    </citation>
    <scope>NUCLEOTIDE SEQUENCE [LARGE SCALE GENOMIC DNA]</scope>
    <source>
        <strain evidence="9">DSM 18323 / JCM 14033 / SH-6</strain>
    </source>
</reference>
<feature type="region of interest" description="Disordered" evidence="5">
    <location>
        <begin position="322"/>
        <end position="350"/>
    </location>
</feature>
<gene>
    <name evidence="8" type="ordered locus">Halxa_1313</name>
</gene>
<dbReference type="InterPro" id="IPR010998">
    <property type="entry name" value="Integrase_recombinase_N"/>
</dbReference>
<evidence type="ECO:0000256" key="4">
    <source>
        <dbReference type="PROSITE-ProRule" id="PRU01248"/>
    </source>
</evidence>
<evidence type="ECO:0000313" key="9">
    <source>
        <dbReference type="Proteomes" id="UP000006794"/>
    </source>
</evidence>
<dbReference type="RefSeq" id="WP_013878843.1">
    <property type="nucleotide sequence ID" value="NC_015666.1"/>
</dbReference>
<dbReference type="Gene3D" id="1.10.150.130">
    <property type="match status" value="1"/>
</dbReference>
<dbReference type="STRING" id="797210.Halxa_1313"/>
<keyword evidence="2 4" id="KW-0238">DNA-binding</keyword>
<evidence type="ECO:0000313" key="8">
    <source>
        <dbReference type="EMBL" id="AEH35946.1"/>
    </source>
</evidence>
<dbReference type="Pfam" id="PF02899">
    <property type="entry name" value="Phage_int_SAM_1"/>
    <property type="match status" value="1"/>
</dbReference>
<dbReference type="InterPro" id="IPR004107">
    <property type="entry name" value="Integrase_SAM-like_N"/>
</dbReference>
<dbReference type="GO" id="GO:0015074">
    <property type="term" value="P:DNA integration"/>
    <property type="evidence" value="ECO:0007669"/>
    <property type="project" value="UniProtKB-KW"/>
</dbReference>